<evidence type="ECO:0000313" key="2">
    <source>
        <dbReference type="EMBL" id="EDQ89293.1"/>
    </source>
</evidence>
<feature type="region of interest" description="Disordered" evidence="1">
    <location>
        <begin position="160"/>
        <end position="185"/>
    </location>
</feature>
<dbReference type="AlphaFoldDB" id="A9UZT9"/>
<evidence type="ECO:0000313" key="3">
    <source>
        <dbReference type="Proteomes" id="UP000001357"/>
    </source>
</evidence>
<dbReference type="RefSeq" id="XP_001745869.1">
    <property type="nucleotide sequence ID" value="XM_001745817.1"/>
</dbReference>
<dbReference type="GO" id="GO:0010498">
    <property type="term" value="P:proteasomal protein catabolic process"/>
    <property type="evidence" value="ECO:0000318"/>
    <property type="project" value="GO_Central"/>
</dbReference>
<name>A9UZT9_MONBE</name>
<feature type="compositionally biased region" description="Basic and acidic residues" evidence="1">
    <location>
        <begin position="441"/>
        <end position="451"/>
    </location>
</feature>
<dbReference type="InterPro" id="IPR030700">
    <property type="entry name" value="N-end_Aminoacyl_Trfase"/>
</dbReference>
<organism evidence="2 3">
    <name type="scientific">Monosiga brevicollis</name>
    <name type="common">Choanoflagellate</name>
    <dbReference type="NCBI Taxonomy" id="81824"/>
    <lineage>
        <taxon>Eukaryota</taxon>
        <taxon>Choanoflagellata</taxon>
        <taxon>Craspedida</taxon>
        <taxon>Salpingoecidae</taxon>
        <taxon>Monosiga</taxon>
    </lineage>
</organism>
<feature type="compositionally biased region" description="Polar residues" evidence="1">
    <location>
        <begin position="461"/>
        <end position="485"/>
    </location>
</feature>
<dbReference type="InParanoid" id="A9UZT9"/>
<reference evidence="2 3" key="1">
    <citation type="journal article" date="2008" name="Nature">
        <title>The genome of the choanoflagellate Monosiga brevicollis and the origin of metazoans.</title>
        <authorList>
            <consortium name="JGI Sequencing"/>
            <person name="King N."/>
            <person name="Westbrook M.J."/>
            <person name="Young S.L."/>
            <person name="Kuo A."/>
            <person name="Abedin M."/>
            <person name="Chapman J."/>
            <person name="Fairclough S."/>
            <person name="Hellsten U."/>
            <person name="Isogai Y."/>
            <person name="Letunic I."/>
            <person name="Marr M."/>
            <person name="Pincus D."/>
            <person name="Putnam N."/>
            <person name="Rokas A."/>
            <person name="Wright K.J."/>
            <person name="Zuzow R."/>
            <person name="Dirks W."/>
            <person name="Good M."/>
            <person name="Goodstein D."/>
            <person name="Lemons D."/>
            <person name="Li W."/>
            <person name="Lyons J.B."/>
            <person name="Morris A."/>
            <person name="Nichols S."/>
            <person name="Richter D.J."/>
            <person name="Salamov A."/>
            <person name="Bork P."/>
            <person name="Lim W.A."/>
            <person name="Manning G."/>
            <person name="Miller W.T."/>
            <person name="McGinnis W."/>
            <person name="Shapiro H."/>
            <person name="Tjian R."/>
            <person name="Grigoriev I.V."/>
            <person name="Rokhsar D."/>
        </authorList>
    </citation>
    <scope>NUCLEOTIDE SEQUENCE [LARGE SCALE GENOMIC DNA]</scope>
    <source>
        <strain evidence="3">MX1 / ATCC 50154</strain>
    </source>
</reference>
<dbReference type="Proteomes" id="UP000001357">
    <property type="component" value="Unassembled WGS sequence"/>
</dbReference>
<dbReference type="STRING" id="81824.A9UZT9"/>
<dbReference type="EMBL" id="CH991551">
    <property type="protein sequence ID" value="EDQ89293.1"/>
    <property type="molecule type" value="Genomic_DNA"/>
</dbReference>
<protein>
    <submittedName>
        <fullName evidence="2">Uncharacterized protein</fullName>
    </submittedName>
</protein>
<feature type="region of interest" description="Disordered" evidence="1">
    <location>
        <begin position="394"/>
        <end position="508"/>
    </location>
</feature>
<accession>A9UZT9</accession>
<gene>
    <name evidence="2" type="ORF">MONBRDRAFT_25576</name>
</gene>
<keyword evidence="3" id="KW-1185">Reference proteome</keyword>
<dbReference type="PANTHER" id="PTHR21367:SF1">
    <property type="entry name" value="ARGINYL-TRNA--PROTEIN TRANSFERASE 1"/>
    <property type="match status" value="1"/>
</dbReference>
<sequence length="673" mass="72419">MALPMDACLPTDLLDSAVLRDLMNDSGPLIDLPHTSSNQSTPEPDLLQAALNANHDDLALFDTSPTMPEPLALRLPSTSHHQVHAQPSGLALASPSAGLLPLTPRQSLRGLEHLWSALNTPVLTTPVSLNGNGKFWAEPGTPTSATPPGPANAGSNAFTYPSTMPAAETHNLPGLSGLSDSRPLRCTNQPDPLMPLLDLAPAPKRCKAEPINMDMRFASPASRPAKPSVPLNWSPALPNEMEAAQLTPERFLELVQWLLVTRQPRCSPRPKLALILLTFSCVLALPSTVKGFCGQHSCSSLLFALVYMIFGGGSSSSTPRSPPTRISIASAEVALETEHRLEMLRFAMYQITGTTVNPQLTSLYDLCEETAAPKSPAITHNFASHLLTTTTPLRNDSKALSATEARSQPRAAGNRARRPDRAAGLQTVYASALGRRRRLRREASGGDRENKNSPAGGESDTLASQETPASNSASQRVAPQTSSPHRASRPDLSASAAVTPPRNESHKLLALPPQPELAAMSLHSLCHDLVGRMATMNGRSVSACAAVLVTMVPAAFDERTYMLCVRNHHARNARAEDLSIEAYIRNFVSSPLRFGTPGVRLSGSGRVPQGSYHMMYARQGRLLAVRVVDVVGDQWIRGPIFADPRLAPLNWDRLSLVYELLLCQRLGLSALVM</sequence>
<dbReference type="GO" id="GO:0005737">
    <property type="term" value="C:cytoplasm"/>
    <property type="evidence" value="ECO:0000318"/>
    <property type="project" value="GO_Central"/>
</dbReference>
<feature type="compositionally biased region" description="Polar residues" evidence="1">
    <location>
        <begin position="394"/>
        <end position="406"/>
    </location>
</feature>
<dbReference type="PANTHER" id="PTHR21367">
    <property type="entry name" value="ARGININE-TRNA-PROTEIN TRANSFERASE 1"/>
    <property type="match status" value="1"/>
</dbReference>
<proteinExistence type="predicted"/>
<evidence type="ECO:0000256" key="1">
    <source>
        <dbReference type="SAM" id="MobiDB-lite"/>
    </source>
</evidence>
<dbReference type="KEGG" id="mbr:MONBRDRAFT_25576"/>
<dbReference type="GeneID" id="5891018"/>
<dbReference type="GO" id="GO:0004057">
    <property type="term" value="F:arginyl-tRNA--protein transferase activity"/>
    <property type="evidence" value="ECO:0000318"/>
    <property type="project" value="GO_Central"/>
</dbReference>